<name>A0A163B151_DIDRA</name>
<dbReference type="Proteomes" id="UP000076837">
    <property type="component" value="Unassembled WGS sequence"/>
</dbReference>
<dbReference type="AlphaFoldDB" id="A0A163B151"/>
<feature type="region of interest" description="Disordered" evidence="1">
    <location>
        <begin position="302"/>
        <end position="330"/>
    </location>
</feature>
<comment type="caution">
    <text evidence="2">The sequence shown here is derived from an EMBL/GenBank/DDBJ whole genome shotgun (WGS) entry which is preliminary data.</text>
</comment>
<proteinExistence type="predicted"/>
<evidence type="ECO:0000313" key="2">
    <source>
        <dbReference type="EMBL" id="KZM21513.1"/>
    </source>
</evidence>
<sequence length="519" mass="57446">MASGGQYRWLQEATVLELEVLVVNMSDADMGNVHRSVRPTPRAQQAVGVGQVARRLGYAANSTAQVLYSIANIQNLLTETQSMKQLVQKLYVIALVLSDLTATLVESGEHEVWTEEHDENLLHSLKEFEDIVPAVVRGDYNGVFLLADERKAGHVVDKCFELVVRTGLVARYETLARKEYLDEDEVPEALRLIRAFDGSIIGGIQSYKDGLRDPERLQRYLVPSSITPASSADQTKSARTNFVDSTYIEESKPRGNVPVSAYNQWPPFGNPQYPAYLAAMAKRPREEIKTTVTESSTVLAPNLKAFRESGPSTSRHSTSGLTPQSKPGPRLFWEPVITKSSFSSSSLYGGDLSGSYSRYDQSSASPFAPAPRLEAYILRPTMQSTCTSNTLSHGIELLQLDEEAMQDQIRRLGPEYSVMDSLFDLRPQQLHLLQTHTRHRQGSIVYVQQGKPAGFSTLLGTLQTSPVMFIIQTTTAFAQDPFRASDPTPGRDHLGDTTLATGFKMPNTGSFFSARHHLS</sequence>
<evidence type="ECO:0000256" key="1">
    <source>
        <dbReference type="SAM" id="MobiDB-lite"/>
    </source>
</evidence>
<reference evidence="2 3" key="1">
    <citation type="journal article" date="2016" name="Sci. Rep.">
        <title>Draft genome sequencing and secretome analysis of fungal phytopathogen Ascochyta rabiei provides insight into the necrotrophic effector repertoire.</title>
        <authorList>
            <person name="Verma S."/>
            <person name="Gazara R.K."/>
            <person name="Nizam S."/>
            <person name="Parween S."/>
            <person name="Chattopadhyay D."/>
            <person name="Verma P.K."/>
        </authorList>
    </citation>
    <scope>NUCLEOTIDE SEQUENCE [LARGE SCALE GENOMIC DNA]</scope>
    <source>
        <strain evidence="2 3">ArDII</strain>
    </source>
</reference>
<evidence type="ECO:0000313" key="3">
    <source>
        <dbReference type="Proteomes" id="UP000076837"/>
    </source>
</evidence>
<protein>
    <submittedName>
        <fullName evidence="2">Uncharacterized protein</fullName>
    </submittedName>
</protein>
<feature type="compositionally biased region" description="Polar residues" evidence="1">
    <location>
        <begin position="310"/>
        <end position="325"/>
    </location>
</feature>
<organism evidence="2 3">
    <name type="scientific">Didymella rabiei</name>
    <name type="common">Chickpea ascochyta blight fungus</name>
    <name type="synonym">Mycosphaerella rabiei</name>
    <dbReference type="NCBI Taxonomy" id="5454"/>
    <lineage>
        <taxon>Eukaryota</taxon>
        <taxon>Fungi</taxon>
        <taxon>Dikarya</taxon>
        <taxon>Ascomycota</taxon>
        <taxon>Pezizomycotina</taxon>
        <taxon>Dothideomycetes</taxon>
        <taxon>Pleosporomycetidae</taxon>
        <taxon>Pleosporales</taxon>
        <taxon>Pleosporineae</taxon>
        <taxon>Didymellaceae</taxon>
        <taxon>Ascochyta</taxon>
    </lineage>
</organism>
<dbReference type="EMBL" id="JYNV01000244">
    <property type="protein sequence ID" value="KZM21513.1"/>
    <property type="molecule type" value="Genomic_DNA"/>
</dbReference>
<gene>
    <name evidence="2" type="ORF">ST47_g7374</name>
</gene>
<accession>A0A163B151</accession>
<keyword evidence="3" id="KW-1185">Reference proteome</keyword>